<evidence type="ECO:0000256" key="1">
    <source>
        <dbReference type="SAM" id="Coils"/>
    </source>
</evidence>
<dbReference type="EMBL" id="JACXAE010000130">
    <property type="protein sequence ID" value="MBD2778584.1"/>
    <property type="molecule type" value="Genomic_DNA"/>
</dbReference>
<organism evidence="3 4">
    <name type="scientific">Iningainema tapete BLCC-T55</name>
    <dbReference type="NCBI Taxonomy" id="2748662"/>
    <lineage>
        <taxon>Bacteria</taxon>
        <taxon>Bacillati</taxon>
        <taxon>Cyanobacteriota</taxon>
        <taxon>Cyanophyceae</taxon>
        <taxon>Nostocales</taxon>
        <taxon>Scytonemataceae</taxon>
        <taxon>Iningainema tapete</taxon>
    </lineage>
</organism>
<evidence type="ECO:0000313" key="3">
    <source>
        <dbReference type="EMBL" id="MBD2778584.1"/>
    </source>
</evidence>
<evidence type="ECO:0000256" key="2">
    <source>
        <dbReference type="SAM" id="Phobius"/>
    </source>
</evidence>
<dbReference type="AlphaFoldDB" id="A0A8J6XLK6"/>
<accession>A0A8J6XLK6</accession>
<keyword evidence="2" id="KW-1133">Transmembrane helix</keyword>
<feature type="coiled-coil region" evidence="1">
    <location>
        <begin position="139"/>
        <end position="166"/>
    </location>
</feature>
<sequence>MDKLESKILEILKQGTPIRAIQIAALLGVEIREVNRYLYSSLKHLVVQDTEYKWSLRSRQSFTPNTQSPQFVKQSTEYRLNKKDIPQNYSFQPSTNQNKLLKPLKQNDPYEVVKREFARVPSKEKIQIIESAFRQDKFAELEDEQINALQSVLEQAKREVSIANTAYLQGKLSSRKTYLVAIAAASITLIGTLFVLDQVKPNSTSQPTPTIPLSN</sequence>
<keyword evidence="2" id="KW-0472">Membrane</keyword>
<dbReference type="InterPro" id="IPR036388">
    <property type="entry name" value="WH-like_DNA-bd_sf"/>
</dbReference>
<proteinExistence type="predicted"/>
<protein>
    <submittedName>
        <fullName evidence="3">Uncharacterized protein</fullName>
    </submittedName>
</protein>
<dbReference type="SUPFAM" id="SSF46785">
    <property type="entry name" value="Winged helix' DNA-binding domain"/>
    <property type="match status" value="1"/>
</dbReference>
<keyword evidence="4" id="KW-1185">Reference proteome</keyword>
<comment type="caution">
    <text evidence="3">The sequence shown here is derived from an EMBL/GenBank/DDBJ whole genome shotgun (WGS) entry which is preliminary data.</text>
</comment>
<dbReference type="InterPro" id="IPR036390">
    <property type="entry name" value="WH_DNA-bd_sf"/>
</dbReference>
<dbReference type="Gene3D" id="1.10.10.10">
    <property type="entry name" value="Winged helix-like DNA-binding domain superfamily/Winged helix DNA-binding domain"/>
    <property type="match status" value="1"/>
</dbReference>
<dbReference type="Proteomes" id="UP000629098">
    <property type="component" value="Unassembled WGS sequence"/>
</dbReference>
<reference evidence="3" key="1">
    <citation type="submission" date="2020-09" db="EMBL/GenBank/DDBJ databases">
        <title>Iningainema tapete sp. nov. (Scytonemataceae, Cyanobacteria) from greenhouses in central Florida (USA) produces two types of nodularin with biosynthetic potential for microcystin-LR and anabaenopeptins.</title>
        <authorList>
            <person name="Berthold D.E."/>
            <person name="Lefler F.W."/>
            <person name="Huang I.-S."/>
            <person name="Abdulla H."/>
            <person name="Zimba P.V."/>
            <person name="Laughinghouse H.D. IV."/>
        </authorList>
    </citation>
    <scope>NUCLEOTIDE SEQUENCE</scope>
    <source>
        <strain evidence="3">BLCCT55</strain>
    </source>
</reference>
<gene>
    <name evidence="3" type="ORF">ICL16_42720</name>
</gene>
<feature type="transmembrane region" description="Helical" evidence="2">
    <location>
        <begin position="178"/>
        <end position="196"/>
    </location>
</feature>
<keyword evidence="2" id="KW-0812">Transmembrane</keyword>
<keyword evidence="1" id="KW-0175">Coiled coil</keyword>
<evidence type="ECO:0000313" key="4">
    <source>
        <dbReference type="Proteomes" id="UP000629098"/>
    </source>
</evidence>
<name>A0A8J6XLK6_9CYAN</name>
<dbReference type="RefSeq" id="WP_190838449.1">
    <property type="nucleotide sequence ID" value="NZ_CAWPPI010000130.1"/>
</dbReference>